<keyword evidence="2" id="KW-1185">Reference proteome</keyword>
<organism evidence="1 2">
    <name type="scientific">Rhabdobacter roseus</name>
    <dbReference type="NCBI Taxonomy" id="1655419"/>
    <lineage>
        <taxon>Bacteria</taxon>
        <taxon>Pseudomonadati</taxon>
        <taxon>Bacteroidota</taxon>
        <taxon>Cytophagia</taxon>
        <taxon>Cytophagales</taxon>
        <taxon>Cytophagaceae</taxon>
        <taxon>Rhabdobacter</taxon>
    </lineage>
</organism>
<dbReference type="PROSITE" id="PS51257">
    <property type="entry name" value="PROKAR_LIPOPROTEIN"/>
    <property type="match status" value="1"/>
</dbReference>
<accession>A0A840TXX4</accession>
<protein>
    <recommendedName>
        <fullName evidence="3">Lipoprotein</fullName>
    </recommendedName>
</protein>
<name>A0A840TXX4_9BACT</name>
<evidence type="ECO:0000313" key="1">
    <source>
        <dbReference type="EMBL" id="MBB5286133.1"/>
    </source>
</evidence>
<evidence type="ECO:0000313" key="2">
    <source>
        <dbReference type="Proteomes" id="UP000557307"/>
    </source>
</evidence>
<comment type="caution">
    <text evidence="1">The sequence shown here is derived from an EMBL/GenBank/DDBJ whole genome shotgun (WGS) entry which is preliminary data.</text>
</comment>
<sequence>MITRVILILLVLALAGCWRRDLREKHVIGNLSQPYNLVYQVKRDDGVLSWKVHGTMDGTLSLTICDCEVSANCAEVERASVVYTDSIYRKDGEEGTHAGRYKCLVFKPGTARKGRIEIEFLERGWGW</sequence>
<proteinExistence type="predicted"/>
<gene>
    <name evidence="1" type="ORF">HNQ92_004293</name>
</gene>
<reference evidence="1 2" key="1">
    <citation type="submission" date="2020-08" db="EMBL/GenBank/DDBJ databases">
        <title>Genomic Encyclopedia of Type Strains, Phase IV (KMG-IV): sequencing the most valuable type-strain genomes for metagenomic binning, comparative biology and taxonomic classification.</title>
        <authorList>
            <person name="Goeker M."/>
        </authorList>
    </citation>
    <scope>NUCLEOTIDE SEQUENCE [LARGE SCALE GENOMIC DNA]</scope>
    <source>
        <strain evidence="1 2">DSM 105074</strain>
    </source>
</reference>
<dbReference type="Proteomes" id="UP000557307">
    <property type="component" value="Unassembled WGS sequence"/>
</dbReference>
<dbReference type="AlphaFoldDB" id="A0A840TXX4"/>
<dbReference type="EMBL" id="JACHGF010000008">
    <property type="protein sequence ID" value="MBB5286133.1"/>
    <property type="molecule type" value="Genomic_DNA"/>
</dbReference>
<evidence type="ECO:0008006" key="3">
    <source>
        <dbReference type="Google" id="ProtNLM"/>
    </source>
</evidence>